<dbReference type="PANTHER" id="PTHR30502">
    <property type="entry name" value="2-KETO-3-DEOXY-L-RHAMNONATE ALDOLASE"/>
    <property type="match status" value="1"/>
</dbReference>
<gene>
    <name evidence="5" type="ORF">ACFPJ4_10310</name>
</gene>
<keyword evidence="2" id="KW-0479">Metal-binding</keyword>
<evidence type="ECO:0000256" key="3">
    <source>
        <dbReference type="ARBA" id="ARBA00023239"/>
    </source>
</evidence>
<proteinExistence type="inferred from homology"/>
<accession>A0ABW0NUT9</accession>
<comment type="caution">
    <text evidence="5">The sequence shown here is derived from an EMBL/GenBank/DDBJ whole genome shotgun (WGS) entry which is preliminary data.</text>
</comment>
<dbReference type="InterPro" id="IPR040442">
    <property type="entry name" value="Pyrv_kinase-like_dom_sf"/>
</dbReference>
<evidence type="ECO:0000256" key="2">
    <source>
        <dbReference type="ARBA" id="ARBA00022723"/>
    </source>
</evidence>
<keyword evidence="6" id="KW-1185">Reference proteome</keyword>
<dbReference type="PANTHER" id="PTHR30502:SF0">
    <property type="entry name" value="PHOSPHOENOLPYRUVATE CARBOXYLASE FAMILY PROTEIN"/>
    <property type="match status" value="1"/>
</dbReference>
<dbReference type="EMBL" id="JBHSMG010000002">
    <property type="protein sequence ID" value="MFC5502629.1"/>
    <property type="molecule type" value="Genomic_DNA"/>
</dbReference>
<dbReference type="Proteomes" id="UP001596039">
    <property type="component" value="Unassembled WGS sequence"/>
</dbReference>
<dbReference type="InterPro" id="IPR015813">
    <property type="entry name" value="Pyrv/PenolPyrv_kinase-like_dom"/>
</dbReference>
<reference evidence="6" key="1">
    <citation type="journal article" date="2019" name="Int. J. Syst. Evol. Microbiol.">
        <title>The Global Catalogue of Microorganisms (GCM) 10K type strain sequencing project: providing services to taxonomists for standard genome sequencing and annotation.</title>
        <authorList>
            <consortium name="The Broad Institute Genomics Platform"/>
            <consortium name="The Broad Institute Genome Sequencing Center for Infectious Disease"/>
            <person name="Wu L."/>
            <person name="Ma J."/>
        </authorList>
    </citation>
    <scope>NUCLEOTIDE SEQUENCE [LARGE SCALE GENOMIC DNA]</scope>
    <source>
        <strain evidence="6">CGMCC 4.6997</strain>
    </source>
</reference>
<feature type="domain" description="HpcH/HpaI aldolase/citrate lyase" evidence="4">
    <location>
        <begin position="37"/>
        <end position="242"/>
    </location>
</feature>
<evidence type="ECO:0000259" key="4">
    <source>
        <dbReference type="Pfam" id="PF03328"/>
    </source>
</evidence>
<comment type="similarity">
    <text evidence="1">Belongs to the HpcH/HpaI aldolase family.</text>
</comment>
<evidence type="ECO:0000313" key="6">
    <source>
        <dbReference type="Proteomes" id="UP001596039"/>
    </source>
</evidence>
<protein>
    <submittedName>
        <fullName evidence="5">HpcH/HpaI aldolase/citrate lyase family protein</fullName>
    </submittedName>
</protein>
<dbReference type="RefSeq" id="WP_386740318.1">
    <property type="nucleotide sequence ID" value="NZ_JBHSMG010000002.1"/>
</dbReference>
<evidence type="ECO:0000313" key="5">
    <source>
        <dbReference type="EMBL" id="MFC5502629.1"/>
    </source>
</evidence>
<dbReference type="InterPro" id="IPR005000">
    <property type="entry name" value="Aldolase/citrate-lyase_domain"/>
</dbReference>
<name>A0ABW0NUT9_9MICO</name>
<dbReference type="GO" id="GO:0016829">
    <property type="term" value="F:lyase activity"/>
    <property type="evidence" value="ECO:0007669"/>
    <property type="project" value="UniProtKB-KW"/>
</dbReference>
<evidence type="ECO:0000256" key="1">
    <source>
        <dbReference type="ARBA" id="ARBA00005568"/>
    </source>
</evidence>
<dbReference type="Gene3D" id="3.20.20.60">
    <property type="entry name" value="Phosphoenolpyruvate-binding domains"/>
    <property type="match status" value="1"/>
</dbReference>
<dbReference type="SUPFAM" id="SSF51621">
    <property type="entry name" value="Phosphoenolpyruvate/pyruvate domain"/>
    <property type="match status" value="1"/>
</dbReference>
<dbReference type="InterPro" id="IPR050251">
    <property type="entry name" value="HpcH-HpaI_aldolase"/>
</dbReference>
<dbReference type="Pfam" id="PF03328">
    <property type="entry name" value="HpcH_HpaI"/>
    <property type="match status" value="1"/>
</dbReference>
<keyword evidence="3 5" id="KW-0456">Lyase</keyword>
<organism evidence="5 6">
    <name type="scientific">Lysinimonas soli</name>
    <dbReference type="NCBI Taxonomy" id="1074233"/>
    <lineage>
        <taxon>Bacteria</taxon>
        <taxon>Bacillati</taxon>
        <taxon>Actinomycetota</taxon>
        <taxon>Actinomycetes</taxon>
        <taxon>Micrococcales</taxon>
        <taxon>Microbacteriaceae</taxon>
        <taxon>Lysinimonas</taxon>
    </lineage>
</organism>
<sequence>MDIYPNHTLSTIRGGGVALGFGVSALRSIVAPGLARSAGYDWLVIDAEHGTISLDDISQLCTAALPLGITPIVRVNFSALDEASRVLDSGAQGIIIPSVESRAQAEAIVAALRYPPLGHRNWGGMSPQFGFRPPPLLDAVLATERETLLIAMIESAEGVRQVREIAAVEGIDALFVGASDLSLNLEAPGEFGSPVILEAIDAVIEACTESTKVFGFGGVYDREWAGTYIERGARLVAAGSDQVFMMSGALERAAYLRSLVEN</sequence>